<dbReference type="Proteomes" id="UP000076715">
    <property type="component" value="Unassembled WGS sequence"/>
</dbReference>
<reference evidence="3 4" key="1">
    <citation type="submission" date="2016-01" db="EMBL/GenBank/DDBJ databases">
        <title>The draft genome sequence of Aquimarina sp. RZW4-3-2.</title>
        <authorList>
            <person name="Wang Y."/>
        </authorList>
    </citation>
    <scope>NUCLEOTIDE SEQUENCE [LARGE SCALE GENOMIC DNA]</scope>
    <source>
        <strain evidence="3 4">RZW4-3-2</strain>
    </source>
</reference>
<dbReference type="EMBL" id="LQRT01000002">
    <property type="protein sequence ID" value="KZS42276.1"/>
    <property type="molecule type" value="Genomic_DNA"/>
</dbReference>
<sequence length="290" mass="30670">MTKRILVVALSIASLFITSCSSDDGPPTSNLTLELIGLEPLTGGASYEAWLVVDGEPVSINKFSSVGTTTVFPVVTTTLESATEFFLSIEAPNDADPKPSKTRILTGTFTGSVAQVVSTTVMADFSSVSGKFVMATPTDNVSDNDEFGIWFEDPSGIQVAPGLDLPPLADGWKYEGWVVLTKNGTSFPVSTGTFSDETTFDDASPYSGNGNAPDYPGEDFINSAPQGLTFPEDGDVRGKMVVISVEPSPDYDQATPFFIKPLTGTAQQNVAPAINTLTANNNVPFGRVVR</sequence>
<dbReference type="PROSITE" id="PS51257">
    <property type="entry name" value="PROKAR_LIPOPROTEIN"/>
    <property type="match status" value="1"/>
</dbReference>
<proteinExistence type="predicted"/>
<comment type="caution">
    <text evidence="3">The sequence shown here is derived from an EMBL/GenBank/DDBJ whole genome shotgun (WGS) entry which is preliminary data.</text>
</comment>
<keyword evidence="4" id="KW-1185">Reference proteome</keyword>
<feature type="chain" id="PRO_5007841982" description="Anti-sigma K factor RskA C-terminal domain-containing protein" evidence="1">
    <location>
        <begin position="23"/>
        <end position="290"/>
    </location>
</feature>
<dbReference type="OrthoDB" id="1115036at2"/>
<dbReference type="InterPro" id="IPR018764">
    <property type="entry name" value="RskA_C"/>
</dbReference>
<dbReference type="STRING" id="1642818.AWE51_02210"/>
<keyword evidence="1" id="KW-0732">Signal</keyword>
<dbReference type="Pfam" id="PF10099">
    <property type="entry name" value="RskA_C"/>
    <property type="match status" value="1"/>
</dbReference>
<evidence type="ECO:0000259" key="2">
    <source>
        <dbReference type="Pfam" id="PF10099"/>
    </source>
</evidence>
<dbReference type="GO" id="GO:0005886">
    <property type="term" value="C:plasma membrane"/>
    <property type="evidence" value="ECO:0007669"/>
    <property type="project" value="InterPro"/>
</dbReference>
<evidence type="ECO:0000313" key="4">
    <source>
        <dbReference type="Proteomes" id="UP000076715"/>
    </source>
</evidence>
<evidence type="ECO:0000313" key="3">
    <source>
        <dbReference type="EMBL" id="KZS42276.1"/>
    </source>
</evidence>
<dbReference type="RefSeq" id="WP_082832302.1">
    <property type="nucleotide sequence ID" value="NZ_LQRT01000002.1"/>
</dbReference>
<feature type="domain" description="Anti-sigma K factor RskA C-terminal" evidence="2">
    <location>
        <begin position="32"/>
        <end position="100"/>
    </location>
</feature>
<gene>
    <name evidence="3" type="ORF">AWE51_02210</name>
</gene>
<protein>
    <recommendedName>
        <fullName evidence="2">Anti-sigma K factor RskA C-terminal domain-containing protein</fullName>
    </recommendedName>
</protein>
<dbReference type="AlphaFoldDB" id="A0A163CCM7"/>
<feature type="signal peptide" evidence="1">
    <location>
        <begin position="1"/>
        <end position="22"/>
    </location>
</feature>
<accession>A0A163CCM7</accession>
<name>A0A163CCM7_9FLAO</name>
<organism evidence="3 4">
    <name type="scientific">Aquimarina aggregata</name>
    <dbReference type="NCBI Taxonomy" id="1642818"/>
    <lineage>
        <taxon>Bacteria</taxon>
        <taxon>Pseudomonadati</taxon>
        <taxon>Bacteroidota</taxon>
        <taxon>Flavobacteriia</taxon>
        <taxon>Flavobacteriales</taxon>
        <taxon>Flavobacteriaceae</taxon>
        <taxon>Aquimarina</taxon>
    </lineage>
</organism>
<evidence type="ECO:0000256" key="1">
    <source>
        <dbReference type="SAM" id="SignalP"/>
    </source>
</evidence>